<dbReference type="InterPro" id="IPR041698">
    <property type="entry name" value="Methyltransf_25"/>
</dbReference>
<gene>
    <name evidence="2" type="ORF">GCM10008985_31180</name>
    <name evidence="3" type="ORF">MUK72_16350</name>
</gene>
<dbReference type="KEGG" id="hdo:MUK72_16350"/>
<dbReference type="PANTHER" id="PTHR43591:SF24">
    <property type="entry name" value="2-METHOXY-6-POLYPRENYL-1,4-BENZOQUINOL METHYLASE, MITOCHONDRIAL"/>
    <property type="match status" value="1"/>
</dbReference>
<reference evidence="2" key="3">
    <citation type="submission" date="2023-12" db="EMBL/GenBank/DDBJ databases">
        <authorList>
            <person name="Sun Q."/>
            <person name="Inoue M."/>
        </authorList>
    </citation>
    <scope>NUCLEOTIDE SEQUENCE</scope>
    <source>
        <strain evidence="2">JCM 12289</strain>
    </source>
</reference>
<evidence type="ECO:0000313" key="5">
    <source>
        <dbReference type="Proteomes" id="UP001500962"/>
    </source>
</evidence>
<dbReference type="Pfam" id="PF13649">
    <property type="entry name" value="Methyltransf_25"/>
    <property type="match status" value="1"/>
</dbReference>
<dbReference type="GO" id="GO:0008168">
    <property type="term" value="F:methyltransferase activity"/>
    <property type="evidence" value="ECO:0007669"/>
    <property type="project" value="UniProtKB-KW"/>
</dbReference>
<keyword evidence="3" id="KW-0489">Methyltransferase</keyword>
<sequence>MAHYNFGVYHWRERLRTVLSELSVAVCFLLIRRASSSRPIRLAATAGMVGAVVRGTGAMRRVLFPPPWALEGYKYDALARKLPFYRADCALDVGCGTGRSLVGLAPHVPDSCAVIGLDVFDSRVILGNAPTLARRNGRLAGVDVTPVAGDAARLPVASDSQDVITACRVLHDLPAADAEHTLDEALRVCTPDGRLGVLELPITPDDAPASPEVYWRERVAEAGFTIETVERFDRKRRDDRYVLIVATP</sequence>
<keyword evidence="3" id="KW-0614">Plasmid</keyword>
<dbReference type="SUPFAM" id="SSF53335">
    <property type="entry name" value="S-adenosyl-L-methionine-dependent methyltransferases"/>
    <property type="match status" value="1"/>
</dbReference>
<dbReference type="EMBL" id="CP095007">
    <property type="protein sequence ID" value="UOO97015.1"/>
    <property type="molecule type" value="Genomic_DNA"/>
</dbReference>
<keyword evidence="3" id="KW-0808">Transferase</keyword>
<reference evidence="2" key="1">
    <citation type="journal article" date="2014" name="Int. J. Syst. Evol. Microbiol.">
        <title>Complete genome sequence of Corynebacterium casei LMG S-19264T (=DSM 44701T), isolated from a smear-ripened cheese.</title>
        <authorList>
            <consortium name="US DOE Joint Genome Institute (JGI-PGF)"/>
            <person name="Walter F."/>
            <person name="Albersmeier A."/>
            <person name="Kalinowski J."/>
            <person name="Ruckert C."/>
        </authorList>
    </citation>
    <scope>NUCLEOTIDE SEQUENCE</scope>
    <source>
        <strain evidence="2">JCM 12289</strain>
    </source>
</reference>
<dbReference type="Gene3D" id="3.40.50.150">
    <property type="entry name" value="Vaccinia Virus protein VP39"/>
    <property type="match status" value="1"/>
</dbReference>
<dbReference type="PANTHER" id="PTHR43591">
    <property type="entry name" value="METHYLTRANSFERASE"/>
    <property type="match status" value="1"/>
</dbReference>
<dbReference type="AlphaFoldDB" id="A0AAV3SKY2"/>
<feature type="domain" description="Methyltransferase" evidence="1">
    <location>
        <begin position="91"/>
        <end position="193"/>
    </location>
</feature>
<protein>
    <submittedName>
        <fullName evidence="3">Methyltransferase domain-containing protein</fullName>
    </submittedName>
</protein>
<dbReference type="CDD" id="cd02440">
    <property type="entry name" value="AdoMet_MTases"/>
    <property type="match status" value="1"/>
</dbReference>
<evidence type="ECO:0000259" key="1">
    <source>
        <dbReference type="Pfam" id="PF13649"/>
    </source>
</evidence>
<reference evidence="3" key="2">
    <citation type="submission" date="2022-04" db="EMBL/GenBank/DDBJ databases">
        <title>Sequencing and genomic assembly of Halococcus dombrowskii.</title>
        <authorList>
            <person name="Lim S.W."/>
            <person name="MacLea K.S."/>
        </authorList>
    </citation>
    <scope>NUCLEOTIDE SEQUENCE</scope>
    <source>
        <strain evidence="3">H4</strain>
        <plasmid evidence="3">unnamed2</plasmid>
    </source>
</reference>
<evidence type="ECO:0000313" key="4">
    <source>
        <dbReference type="Proteomes" id="UP000830542"/>
    </source>
</evidence>
<dbReference type="Proteomes" id="UP000830542">
    <property type="component" value="Plasmid unnamed2"/>
</dbReference>
<name>A0AAV3SKY2_HALDO</name>
<dbReference type="EMBL" id="BAAADN010000055">
    <property type="protein sequence ID" value="GAA0472161.1"/>
    <property type="molecule type" value="Genomic_DNA"/>
</dbReference>
<dbReference type="GO" id="GO:0032259">
    <property type="term" value="P:methylation"/>
    <property type="evidence" value="ECO:0007669"/>
    <property type="project" value="UniProtKB-KW"/>
</dbReference>
<proteinExistence type="predicted"/>
<organism evidence="2 5">
    <name type="scientific">Halococcus dombrowskii</name>
    <dbReference type="NCBI Taxonomy" id="179637"/>
    <lineage>
        <taxon>Archaea</taxon>
        <taxon>Methanobacteriati</taxon>
        <taxon>Methanobacteriota</taxon>
        <taxon>Stenosarchaea group</taxon>
        <taxon>Halobacteria</taxon>
        <taxon>Halobacteriales</taxon>
        <taxon>Halococcaceae</taxon>
        <taxon>Halococcus</taxon>
    </lineage>
</organism>
<evidence type="ECO:0000313" key="3">
    <source>
        <dbReference type="EMBL" id="UOO97015.1"/>
    </source>
</evidence>
<dbReference type="InterPro" id="IPR029063">
    <property type="entry name" value="SAM-dependent_MTases_sf"/>
</dbReference>
<geneLocation type="plasmid" evidence="3 4">
    <name>unnamed2</name>
</geneLocation>
<keyword evidence="4" id="KW-1185">Reference proteome</keyword>
<evidence type="ECO:0000313" key="2">
    <source>
        <dbReference type="EMBL" id="GAA0472161.1"/>
    </source>
</evidence>
<dbReference type="Proteomes" id="UP001500962">
    <property type="component" value="Unassembled WGS sequence"/>
</dbReference>
<accession>A0AAV3SKY2</accession>